<evidence type="ECO:0000256" key="3">
    <source>
        <dbReference type="ARBA" id="ARBA00022840"/>
    </source>
</evidence>
<keyword evidence="2" id="KW-0547">Nucleotide-binding</keyword>
<gene>
    <name evidence="7" type="ORF">S03H2_50025</name>
</gene>
<dbReference type="GO" id="GO:0004812">
    <property type="term" value="F:aminoacyl-tRNA ligase activity"/>
    <property type="evidence" value="ECO:0007669"/>
    <property type="project" value="UniProtKB-KW"/>
</dbReference>
<dbReference type="EMBL" id="BARU01031648">
    <property type="protein sequence ID" value="GAH62685.1"/>
    <property type="molecule type" value="Genomic_DNA"/>
</dbReference>
<protein>
    <recommendedName>
        <fullName evidence="6">Transposase IS200-like domain-containing protein</fullName>
    </recommendedName>
</protein>
<dbReference type="InterPro" id="IPR002686">
    <property type="entry name" value="Transposase_17"/>
</dbReference>
<evidence type="ECO:0000256" key="4">
    <source>
        <dbReference type="ARBA" id="ARBA00022917"/>
    </source>
</evidence>
<dbReference type="SUPFAM" id="SSF143422">
    <property type="entry name" value="Transposase IS200-like"/>
    <property type="match status" value="1"/>
</dbReference>
<evidence type="ECO:0000313" key="7">
    <source>
        <dbReference type="EMBL" id="GAH62685.1"/>
    </source>
</evidence>
<dbReference type="SMART" id="SM01321">
    <property type="entry name" value="Y1_Tnp"/>
    <property type="match status" value="1"/>
</dbReference>
<dbReference type="GO" id="GO:0006313">
    <property type="term" value="P:DNA transposition"/>
    <property type="evidence" value="ECO:0007669"/>
    <property type="project" value="InterPro"/>
</dbReference>
<proteinExistence type="predicted"/>
<dbReference type="AlphaFoldDB" id="X1I041"/>
<organism evidence="7">
    <name type="scientific">marine sediment metagenome</name>
    <dbReference type="NCBI Taxonomy" id="412755"/>
    <lineage>
        <taxon>unclassified sequences</taxon>
        <taxon>metagenomes</taxon>
        <taxon>ecological metagenomes</taxon>
    </lineage>
</organism>
<dbReference type="SUPFAM" id="SSF50677">
    <property type="entry name" value="ValRS/IleRS/LeuRS editing domain"/>
    <property type="match status" value="1"/>
</dbReference>
<feature type="non-terminal residue" evidence="7">
    <location>
        <position position="262"/>
    </location>
</feature>
<dbReference type="GO" id="GO:0004803">
    <property type="term" value="F:transposase activity"/>
    <property type="evidence" value="ECO:0007669"/>
    <property type="project" value="InterPro"/>
</dbReference>
<dbReference type="Pfam" id="PF01797">
    <property type="entry name" value="Y1_Tnp"/>
    <property type="match status" value="1"/>
</dbReference>
<keyword evidence="4" id="KW-0648">Protein biosynthesis</keyword>
<dbReference type="Gene3D" id="3.90.740.10">
    <property type="entry name" value="Valyl/Leucyl/Isoleucyl-tRNA synthetase, editing domain"/>
    <property type="match status" value="1"/>
</dbReference>
<dbReference type="GO" id="GO:0005524">
    <property type="term" value="F:ATP binding"/>
    <property type="evidence" value="ECO:0007669"/>
    <property type="project" value="UniProtKB-KW"/>
</dbReference>
<dbReference type="NCBIfam" id="NF047646">
    <property type="entry name" value="REP_Tyr_transpos"/>
    <property type="match status" value="1"/>
</dbReference>
<comment type="caution">
    <text evidence="7">The sequence shown here is derived from an EMBL/GenBank/DDBJ whole genome shotgun (WGS) entry which is preliminary data.</text>
</comment>
<dbReference type="InterPro" id="IPR036515">
    <property type="entry name" value="Transposase_17_sf"/>
</dbReference>
<keyword evidence="1" id="KW-0436">Ligase</keyword>
<dbReference type="InterPro" id="IPR009008">
    <property type="entry name" value="Val/Leu/Ile-tRNA-synth_edit"/>
</dbReference>
<name>X1I041_9ZZZZ</name>
<dbReference type="GO" id="GO:0006418">
    <property type="term" value="P:tRNA aminoacylation for protein translation"/>
    <property type="evidence" value="ECO:0007669"/>
    <property type="project" value="InterPro"/>
</dbReference>
<dbReference type="GO" id="GO:0002161">
    <property type="term" value="F:aminoacyl-tRNA deacylase activity"/>
    <property type="evidence" value="ECO:0007669"/>
    <property type="project" value="InterPro"/>
</dbReference>
<dbReference type="Gene3D" id="3.30.70.1290">
    <property type="entry name" value="Transposase IS200-like"/>
    <property type="match status" value="1"/>
</dbReference>
<feature type="domain" description="Transposase IS200-like" evidence="6">
    <location>
        <begin position="29"/>
        <end position="141"/>
    </location>
</feature>
<dbReference type="PANTHER" id="PTHR36966">
    <property type="entry name" value="REP-ASSOCIATED TYROSINE TRANSPOSASE"/>
    <property type="match status" value="1"/>
</dbReference>
<dbReference type="Pfam" id="PF13603">
    <property type="entry name" value="tRNA-synt_1_2"/>
    <property type="match status" value="1"/>
</dbReference>
<dbReference type="InterPro" id="IPR052715">
    <property type="entry name" value="RAYT_transposase"/>
</dbReference>
<dbReference type="PANTHER" id="PTHR36966:SF1">
    <property type="entry name" value="REP-ASSOCIATED TYROSINE TRANSPOSASE"/>
    <property type="match status" value="1"/>
</dbReference>
<reference evidence="7" key="1">
    <citation type="journal article" date="2014" name="Front. Microbiol.">
        <title>High frequency of phylogenetically diverse reductive dehalogenase-homologous genes in deep subseafloor sedimentary metagenomes.</title>
        <authorList>
            <person name="Kawai M."/>
            <person name="Futagami T."/>
            <person name="Toyoda A."/>
            <person name="Takaki Y."/>
            <person name="Nishi S."/>
            <person name="Hori S."/>
            <person name="Arai W."/>
            <person name="Tsubouchi T."/>
            <person name="Morono Y."/>
            <person name="Uchiyama I."/>
            <person name="Ito T."/>
            <person name="Fujiyama A."/>
            <person name="Inagaki F."/>
            <person name="Takami H."/>
        </authorList>
    </citation>
    <scope>NUCLEOTIDE SEQUENCE</scope>
    <source>
        <strain evidence="7">Expedition CK06-06</strain>
    </source>
</reference>
<dbReference type="InterPro" id="IPR025709">
    <property type="entry name" value="Leu_tRNA-synth_edit"/>
</dbReference>
<evidence type="ECO:0000256" key="1">
    <source>
        <dbReference type="ARBA" id="ARBA00022598"/>
    </source>
</evidence>
<keyword evidence="3" id="KW-0067">ATP-binding</keyword>
<keyword evidence="5" id="KW-0030">Aminoacyl-tRNA synthetase</keyword>
<evidence type="ECO:0000259" key="6">
    <source>
        <dbReference type="SMART" id="SM01321"/>
    </source>
</evidence>
<dbReference type="GO" id="GO:0043565">
    <property type="term" value="F:sequence-specific DNA binding"/>
    <property type="evidence" value="ECO:0007669"/>
    <property type="project" value="TreeGrafter"/>
</dbReference>
<evidence type="ECO:0000256" key="5">
    <source>
        <dbReference type="ARBA" id="ARBA00023146"/>
    </source>
</evidence>
<sequence>MKGMNPYPKQELRPENVMAHIRNLPHVEMPGATYFITFHSAKDEAIADSERQLVLEACLHWHNERCNIYAVCVMDNHVHMLAKPFQDHRLGGILHSIKSFTSHEINKRRGRKGAFWLEESFDHIVRDDWWFTKFVYYICDNPVKRGLCKKFDEYPWLWVNADELLTVPDGDAFGNSHRRDACGTIRVFTTRPDTLFGATYMVLAPEHSLVAEITTDEHRGAVEAYVAASAQKSELERTAETKEKTGVFTGAYAVNPANNEQI</sequence>
<accession>X1I041</accession>
<evidence type="ECO:0000256" key="2">
    <source>
        <dbReference type="ARBA" id="ARBA00022741"/>
    </source>
</evidence>